<dbReference type="InterPro" id="IPR013736">
    <property type="entry name" value="Xaa-Pro_dipept_C"/>
</dbReference>
<evidence type="ECO:0000256" key="1">
    <source>
        <dbReference type="ARBA" id="ARBA00022801"/>
    </source>
</evidence>
<dbReference type="AlphaFoldDB" id="A0A225CD96"/>
<feature type="compositionally biased region" description="Basic and acidic residues" evidence="2">
    <location>
        <begin position="154"/>
        <end position="171"/>
    </location>
</feature>
<dbReference type="SUPFAM" id="SSF49785">
    <property type="entry name" value="Galactose-binding domain-like"/>
    <property type="match status" value="1"/>
</dbReference>
<feature type="domain" description="Xaa-Pro dipeptidyl-peptidase C-terminal" evidence="3">
    <location>
        <begin position="629"/>
        <end position="834"/>
    </location>
</feature>
<dbReference type="EMBL" id="MZMQ01000001">
    <property type="protein sequence ID" value="OQJ64479.1"/>
    <property type="molecule type" value="Genomic_DNA"/>
</dbReference>
<dbReference type="InterPro" id="IPR000383">
    <property type="entry name" value="Xaa-Pro-like_dom"/>
</dbReference>
<dbReference type="SUPFAM" id="SSF53474">
    <property type="entry name" value="alpha/beta-Hydrolases"/>
    <property type="match status" value="1"/>
</dbReference>
<dbReference type="Gene3D" id="1.10.3020.10">
    <property type="entry name" value="alpha-amino acid ester hydrolase ( Helical cap domain)"/>
    <property type="match status" value="1"/>
</dbReference>
<dbReference type="GO" id="GO:0008239">
    <property type="term" value="F:dipeptidyl-peptidase activity"/>
    <property type="evidence" value="ECO:0007669"/>
    <property type="project" value="InterPro"/>
</dbReference>
<feature type="compositionally biased region" description="Pro residues" evidence="2">
    <location>
        <begin position="15"/>
        <end position="25"/>
    </location>
</feature>
<evidence type="ECO:0000313" key="5">
    <source>
        <dbReference type="Proteomes" id="UP000215316"/>
    </source>
</evidence>
<evidence type="ECO:0000256" key="2">
    <source>
        <dbReference type="SAM" id="MobiDB-lite"/>
    </source>
</evidence>
<feature type="region of interest" description="Disordered" evidence="2">
    <location>
        <begin position="679"/>
        <end position="700"/>
    </location>
</feature>
<evidence type="ECO:0000313" key="4">
    <source>
        <dbReference type="EMBL" id="OQJ64479.1"/>
    </source>
</evidence>
<dbReference type="InterPro" id="IPR029058">
    <property type="entry name" value="AB_hydrolase_fold"/>
</dbReference>
<dbReference type="OrthoDB" id="5240615at2"/>
<gene>
    <name evidence="4" type="ORF">B5P24_12680</name>
</gene>
<name>A0A225CD96_9MICO</name>
<dbReference type="Pfam" id="PF02129">
    <property type="entry name" value="Peptidase_S15"/>
    <property type="match status" value="1"/>
</dbReference>
<feature type="compositionally biased region" description="Basic and acidic residues" evidence="2">
    <location>
        <begin position="679"/>
        <end position="698"/>
    </location>
</feature>
<feature type="compositionally biased region" description="Low complexity" evidence="2">
    <location>
        <begin position="286"/>
        <end position="303"/>
    </location>
</feature>
<dbReference type="SMART" id="SM00939">
    <property type="entry name" value="PepX_C"/>
    <property type="match status" value="1"/>
</dbReference>
<dbReference type="InterPro" id="IPR005674">
    <property type="entry name" value="CocE/Ser_esterase"/>
</dbReference>
<dbReference type="NCBIfam" id="TIGR00976">
    <property type="entry name" value="CocE_NonD"/>
    <property type="match status" value="1"/>
</dbReference>
<proteinExistence type="predicted"/>
<feature type="compositionally biased region" description="Basic residues" evidence="2">
    <location>
        <begin position="304"/>
        <end position="324"/>
    </location>
</feature>
<organism evidence="4 5">
    <name type="scientific">Clavibacter tessellarius</name>
    <dbReference type="NCBI Taxonomy" id="31965"/>
    <lineage>
        <taxon>Bacteria</taxon>
        <taxon>Bacillati</taxon>
        <taxon>Actinomycetota</taxon>
        <taxon>Actinomycetes</taxon>
        <taxon>Micrococcales</taxon>
        <taxon>Microbacteriaceae</taxon>
        <taxon>Clavibacter</taxon>
    </lineage>
</organism>
<protein>
    <recommendedName>
        <fullName evidence="3">Xaa-Pro dipeptidyl-peptidase C-terminal domain-containing protein</fullName>
    </recommendedName>
</protein>
<dbReference type="Pfam" id="PF08530">
    <property type="entry name" value="PepX_C"/>
    <property type="match status" value="1"/>
</dbReference>
<dbReference type="Gene3D" id="2.60.120.260">
    <property type="entry name" value="Galactose-binding domain-like"/>
    <property type="match status" value="1"/>
</dbReference>
<feature type="compositionally biased region" description="Basic residues" evidence="2">
    <location>
        <begin position="230"/>
        <end position="268"/>
    </location>
</feature>
<reference evidence="4" key="1">
    <citation type="submission" date="2017-08" db="EMBL/GenBank/DDBJ databases">
        <title>Genomes of multiple Clavibacter strains from different subspecies.</title>
        <authorList>
            <person name="Yuan X.-K."/>
            <person name="Li X.-S."/>
            <person name="Nie J."/>
            <person name="De Boer S.H."/>
        </authorList>
    </citation>
    <scope>NUCLEOTIDE SEQUENCE [LARGE SCALE GENOMIC DNA]</scope>
    <source>
        <strain evidence="4">ATCC 33566</strain>
    </source>
</reference>
<comment type="caution">
    <text evidence="4">The sequence shown here is derived from an EMBL/GenBank/DDBJ whole genome shotgun (WGS) entry which is preliminary data.</text>
</comment>
<sequence>MRRPACRPHPNVRPDAPPRPAPPPLPRRRRRVAARQPRPRVPPRERTRRPHRRGRRATRGGGRPRVGRCAIRRRPRGPARAAARGARRPRARDPRRGRAPARHGSRGDPRRRSGGRRPARAPRRARHRGRRGRRRQRCRRIRPRGVLRPRRRLRADLRRPRAARRRLEPPRPRARRHRPPLAPHPPGGRAPRRGPAPGGVGSGIRDLRRLPRTPPRGPPGGRGARPAVGRGRRARRRGRRARARLARRRDGRGRHRRGHRPRRARRAPAGRGSGHPPRAHDRPGVGARRAPSGATAPRGPGRAARGRLRLRDRRRGCRPRRARLGRPVTGGTIAGLPLPASDGCALVLDAHVPEGAGRADGIGRVPCVVTRTPYGRSAHLAEGRGWRERGLAYVVQDVRGRHDSDGAWAPYRGEREDGAALVDWITAQPWSDGRVVAYGGSYSGYTAWAMAVERPDAVRAVVSLGPSMSLARTKFGGGGILRLAEHASWWLERGDARTSRDGLAARVFRERPGILRHLPVLDLPRAMGAHLPSWAGIVEDGADARTGEEITPAELAGLSAATLHVGGWHDLLLPETLEHHRVAGSAVPGTPSHLLVGPWEHDLVASASGRVGDLDHGDDAVVPWGRMLVDWIRDALDGSLPPRRAEVHVRHAGWERHDDWPPPHASTRVAWTADGAHGFVHDPRDPRPSRHAGVDRRALASRPDAVRARTLPLEEPLRLTGGVSVELASASDAPGVDWIARLLAQDPDGAEQELAAGETTVAGPHADRRLAIPLGPVAAVLPPGTRLVLELAGADAPRLARNLGGPPADRYGSSGQEPVRQAVLTGAATPLALVLPIAAGAAPVADDVTAGGAPATAERHHAHAADAVGA</sequence>
<feature type="region of interest" description="Disordered" evidence="2">
    <location>
        <begin position="1"/>
        <end position="328"/>
    </location>
</feature>
<keyword evidence="5" id="KW-1185">Reference proteome</keyword>
<evidence type="ECO:0000259" key="3">
    <source>
        <dbReference type="SMART" id="SM00939"/>
    </source>
</evidence>
<feature type="compositionally biased region" description="Basic residues" evidence="2">
    <location>
        <begin position="112"/>
        <end position="153"/>
    </location>
</feature>
<feature type="compositionally biased region" description="Basic residues" evidence="2">
    <location>
        <begin position="46"/>
        <end position="58"/>
    </location>
</feature>
<accession>A0A225CD96</accession>
<dbReference type="InterPro" id="IPR008979">
    <property type="entry name" value="Galactose-bd-like_sf"/>
</dbReference>
<keyword evidence="1" id="KW-0378">Hydrolase</keyword>
<dbReference type="Proteomes" id="UP000215316">
    <property type="component" value="Unassembled WGS sequence"/>
</dbReference>
<dbReference type="Gene3D" id="3.40.50.1820">
    <property type="entry name" value="alpha/beta hydrolase"/>
    <property type="match status" value="1"/>
</dbReference>